<sequence>MDEVIKVVTFMKGLKDGPVKTYRFRTYPDTLQVTITVAMQEDLFSLRQTILHTSVSHPHRTAVKTEGLEQMDLSYACAVGQRNSMRCFRCRNKCHYARECTVQAKIDVAIPDIITGSVGARHNTAIAVTRVYSGYAVLRTATPIERESYCKVQDDKPNLVIL</sequence>
<reference evidence="2" key="1">
    <citation type="submission" date="2017-03" db="EMBL/GenBank/DDBJ databases">
        <title>Phytopthora megakarya and P. palmivora, two closely related causual agents of cacao black pod achieved similar genome size and gene model numbers by different mechanisms.</title>
        <authorList>
            <person name="Ali S."/>
            <person name="Shao J."/>
            <person name="Larry D.J."/>
            <person name="Kronmiller B."/>
            <person name="Shen D."/>
            <person name="Strem M.D."/>
            <person name="Melnick R.L."/>
            <person name="Guiltinan M.J."/>
            <person name="Tyler B.M."/>
            <person name="Meinhardt L.W."/>
            <person name="Bailey B.A."/>
        </authorList>
    </citation>
    <scope>NUCLEOTIDE SEQUENCE [LARGE SCALE GENOMIC DNA]</scope>
    <source>
        <strain evidence="2">zdho120</strain>
    </source>
</reference>
<evidence type="ECO:0000313" key="1">
    <source>
        <dbReference type="EMBL" id="OWZ12886.1"/>
    </source>
</evidence>
<gene>
    <name evidence="1" type="ORF">PHMEG_00013876</name>
</gene>
<protein>
    <recommendedName>
        <fullName evidence="3">CCHC-type domain-containing protein</fullName>
    </recommendedName>
</protein>
<name>A0A225W5A0_9STRA</name>
<dbReference type="Proteomes" id="UP000198211">
    <property type="component" value="Unassembled WGS sequence"/>
</dbReference>
<comment type="caution">
    <text evidence="1">The sequence shown here is derived from an EMBL/GenBank/DDBJ whole genome shotgun (WGS) entry which is preliminary data.</text>
</comment>
<dbReference type="AlphaFoldDB" id="A0A225W5A0"/>
<keyword evidence="2" id="KW-1185">Reference proteome</keyword>
<accession>A0A225W5A0</accession>
<evidence type="ECO:0000313" key="2">
    <source>
        <dbReference type="Proteomes" id="UP000198211"/>
    </source>
</evidence>
<evidence type="ECO:0008006" key="3">
    <source>
        <dbReference type="Google" id="ProtNLM"/>
    </source>
</evidence>
<organism evidence="1 2">
    <name type="scientific">Phytophthora megakarya</name>
    <dbReference type="NCBI Taxonomy" id="4795"/>
    <lineage>
        <taxon>Eukaryota</taxon>
        <taxon>Sar</taxon>
        <taxon>Stramenopiles</taxon>
        <taxon>Oomycota</taxon>
        <taxon>Peronosporomycetes</taxon>
        <taxon>Peronosporales</taxon>
        <taxon>Peronosporaceae</taxon>
        <taxon>Phytophthora</taxon>
    </lineage>
</organism>
<proteinExistence type="predicted"/>
<dbReference type="EMBL" id="NBNE01001726">
    <property type="protein sequence ID" value="OWZ12886.1"/>
    <property type="molecule type" value="Genomic_DNA"/>
</dbReference>